<evidence type="ECO:0000313" key="2">
    <source>
        <dbReference type="Proteomes" id="UP001064048"/>
    </source>
</evidence>
<protein>
    <submittedName>
        <fullName evidence="1">Uncharacterized protein</fullName>
    </submittedName>
</protein>
<keyword evidence="2" id="KW-1185">Reference proteome</keyword>
<comment type="caution">
    <text evidence="1">The sequence shown here is derived from an EMBL/GenBank/DDBJ whole genome shotgun (WGS) entry which is preliminary data.</text>
</comment>
<organism evidence="1 2">
    <name type="scientific">Choristoneura fumiferana</name>
    <name type="common">Spruce budworm moth</name>
    <name type="synonym">Archips fumiferana</name>
    <dbReference type="NCBI Taxonomy" id="7141"/>
    <lineage>
        <taxon>Eukaryota</taxon>
        <taxon>Metazoa</taxon>
        <taxon>Ecdysozoa</taxon>
        <taxon>Arthropoda</taxon>
        <taxon>Hexapoda</taxon>
        <taxon>Insecta</taxon>
        <taxon>Pterygota</taxon>
        <taxon>Neoptera</taxon>
        <taxon>Endopterygota</taxon>
        <taxon>Lepidoptera</taxon>
        <taxon>Glossata</taxon>
        <taxon>Ditrysia</taxon>
        <taxon>Tortricoidea</taxon>
        <taxon>Tortricidae</taxon>
        <taxon>Tortricinae</taxon>
        <taxon>Choristoneura</taxon>
    </lineage>
</organism>
<dbReference type="EMBL" id="CM046109">
    <property type="protein sequence ID" value="KAI8441953.1"/>
    <property type="molecule type" value="Genomic_DNA"/>
</dbReference>
<dbReference type="Proteomes" id="UP001064048">
    <property type="component" value="Chromosome 9"/>
</dbReference>
<sequence>MCGITFEIYHELCGEGKHREETCTTCEAIQWCVRSSQYALGRVGTMVQPSCSEKRPVLSSGTYIGWDDLSNFNQKAAFPPEMCEEYVFHQPIETLNLHITSLVETAERSEARPRSIALKALWLSCVRAVTPAACKEISYNLAGRWPAMRPSFVSTRALRHARGPRPATPPAAAAPAATQQGDQTSVPPASLLVLYPTSRRRCIAFAKINEIVIVSRSSQDHNKEVNKIFAQLRRAQRPKVGLGLQHQITLRFTILSQLLQAFHPETQKVVITKQRIATTILLANPAVKQQCLHCCLAAWRRLAGIVFITNDVSNYTSHLPPELCGERKHREETCTNLRSDSMVRAKFPIRTGPAWELWPKPSCSERRPVPSSGTYIGWDDLSNFNQKAAFPPEMCDEYVFHQPIETLNLHITFLLEIAERSEARLRSIALQALRLACVRAVTPAACKEISYNLAGRWPAMRPSFVSTRALRHARDPPPATPPAAAAPAATQQGDQTSVPPASLLVLYPTARRRHYTSLGRNLGCRPRIPTRPATAVYIYLAGTKPLGHHGFLLIRLGPQA</sequence>
<accession>A0ACC0L022</accession>
<evidence type="ECO:0000313" key="1">
    <source>
        <dbReference type="EMBL" id="KAI8441953.1"/>
    </source>
</evidence>
<reference evidence="1 2" key="1">
    <citation type="journal article" date="2022" name="Genome Biol. Evol.">
        <title>The Spruce Budworm Genome: Reconstructing the Evolutionary History of Antifreeze Proteins.</title>
        <authorList>
            <person name="Beliveau C."/>
            <person name="Gagne P."/>
            <person name="Picq S."/>
            <person name="Vernygora O."/>
            <person name="Keeling C.I."/>
            <person name="Pinkney K."/>
            <person name="Doucet D."/>
            <person name="Wen F."/>
            <person name="Johnston J.S."/>
            <person name="Maaroufi H."/>
            <person name="Boyle B."/>
            <person name="Laroche J."/>
            <person name="Dewar K."/>
            <person name="Juretic N."/>
            <person name="Blackburn G."/>
            <person name="Nisole A."/>
            <person name="Brunet B."/>
            <person name="Brandao M."/>
            <person name="Lumley L."/>
            <person name="Duan J."/>
            <person name="Quan G."/>
            <person name="Lucarotti C.J."/>
            <person name="Roe A.D."/>
            <person name="Sperling F.A.H."/>
            <person name="Levesque R.C."/>
            <person name="Cusson M."/>
        </authorList>
    </citation>
    <scope>NUCLEOTIDE SEQUENCE [LARGE SCALE GENOMIC DNA]</scope>
    <source>
        <strain evidence="1">Glfc:IPQL:Cfum</strain>
    </source>
</reference>
<name>A0ACC0L022_CHOFU</name>
<gene>
    <name evidence="1" type="ORF">MSG28_005625</name>
</gene>
<proteinExistence type="predicted"/>